<keyword evidence="2" id="KW-0808">Transferase</keyword>
<dbReference type="AlphaFoldDB" id="A0A841G2N1"/>
<dbReference type="InterPro" id="IPR007848">
    <property type="entry name" value="Small_mtfrase_dom"/>
</dbReference>
<reference evidence="2 3" key="1">
    <citation type="submission" date="2020-08" db="EMBL/GenBank/DDBJ databases">
        <title>Genomic Encyclopedia of Type Strains, Phase IV (KMG-IV): sequencing the most valuable type-strain genomes for metagenomic binning, comparative biology and taxonomic classification.</title>
        <authorList>
            <person name="Goeker M."/>
        </authorList>
    </citation>
    <scope>NUCLEOTIDE SEQUENCE [LARGE SCALE GENOMIC DNA]</scope>
    <source>
        <strain evidence="2 3">YIM 65646</strain>
    </source>
</reference>
<dbReference type="RefSeq" id="WP_184793105.1">
    <property type="nucleotide sequence ID" value="NZ_BONT01000120.1"/>
</dbReference>
<dbReference type="EMBL" id="JACHGT010000032">
    <property type="protein sequence ID" value="MBB6040032.1"/>
    <property type="molecule type" value="Genomic_DNA"/>
</dbReference>
<organism evidence="2 3">
    <name type="scientific">Phytomonospora endophytica</name>
    <dbReference type="NCBI Taxonomy" id="714109"/>
    <lineage>
        <taxon>Bacteria</taxon>
        <taxon>Bacillati</taxon>
        <taxon>Actinomycetota</taxon>
        <taxon>Actinomycetes</taxon>
        <taxon>Micromonosporales</taxon>
        <taxon>Micromonosporaceae</taxon>
        <taxon>Phytomonospora</taxon>
    </lineage>
</organism>
<comment type="caution">
    <text evidence="2">The sequence shown here is derived from an EMBL/GenBank/DDBJ whole genome shotgun (WGS) entry which is preliminary data.</text>
</comment>
<evidence type="ECO:0000313" key="2">
    <source>
        <dbReference type="EMBL" id="MBB6040032.1"/>
    </source>
</evidence>
<feature type="domain" description="Methyltransferase small" evidence="1">
    <location>
        <begin position="166"/>
        <end position="296"/>
    </location>
</feature>
<dbReference type="GO" id="GO:0032259">
    <property type="term" value="P:methylation"/>
    <property type="evidence" value="ECO:0007669"/>
    <property type="project" value="UniProtKB-KW"/>
</dbReference>
<proteinExistence type="predicted"/>
<dbReference type="Pfam" id="PF05175">
    <property type="entry name" value="MTS"/>
    <property type="match status" value="1"/>
</dbReference>
<dbReference type="Proteomes" id="UP000548476">
    <property type="component" value="Unassembled WGS sequence"/>
</dbReference>
<dbReference type="InterPro" id="IPR029063">
    <property type="entry name" value="SAM-dependent_MTases_sf"/>
</dbReference>
<dbReference type="SUPFAM" id="SSF53335">
    <property type="entry name" value="S-adenosyl-L-methionine-dependent methyltransferases"/>
    <property type="match status" value="1"/>
</dbReference>
<dbReference type="Gene3D" id="3.40.50.150">
    <property type="entry name" value="Vaccinia Virus protein VP39"/>
    <property type="match status" value="1"/>
</dbReference>
<sequence>MNSTPGGLSENDSVVLAEPTRDALRTLGRMLVEVGYTEDAIAEIVGARDPDEMLSHTANYAYFTDEETTELATTVGVLARLFLLNRAVPAPVVRTSLKRELYATLESLGFLSTAQGACRGTVSVTPYRSRLFLSDQLFTSKGPQKVRHSTRTDMVMPPHATSILSLSEVPDVTGSLLDVGCAGGFLSIMAESRCDRVVGIDINPRAIRYARANATMNNTAAWFETADIGEYSIHAKRSFDNLLFNAPSLPRFRAENSEMGQMSAQAAFMLIASAARRTLCRGGTARIVITAEVQAKFGSLTAMVDEWSASAGAPETTVRELDAPSLGITPEQLRSRRLHGRSLLVTERSDVDLLMNALLERDVIEVVPAVIRLNM</sequence>
<keyword evidence="2" id="KW-0489">Methyltransferase</keyword>
<protein>
    <submittedName>
        <fullName evidence="2">SAM-dependent methyltransferase</fullName>
    </submittedName>
</protein>
<gene>
    <name evidence="2" type="ORF">HNR73_007931</name>
</gene>
<accession>A0A841G2N1</accession>
<dbReference type="GO" id="GO:0008168">
    <property type="term" value="F:methyltransferase activity"/>
    <property type="evidence" value="ECO:0007669"/>
    <property type="project" value="UniProtKB-KW"/>
</dbReference>
<evidence type="ECO:0000259" key="1">
    <source>
        <dbReference type="Pfam" id="PF05175"/>
    </source>
</evidence>
<evidence type="ECO:0000313" key="3">
    <source>
        <dbReference type="Proteomes" id="UP000548476"/>
    </source>
</evidence>
<dbReference type="CDD" id="cd02440">
    <property type="entry name" value="AdoMet_MTases"/>
    <property type="match status" value="1"/>
</dbReference>
<name>A0A841G2N1_9ACTN</name>
<keyword evidence="3" id="KW-1185">Reference proteome</keyword>